<organism evidence="1 2">
    <name type="scientific">Rubripirellula tenax</name>
    <dbReference type="NCBI Taxonomy" id="2528015"/>
    <lineage>
        <taxon>Bacteria</taxon>
        <taxon>Pseudomonadati</taxon>
        <taxon>Planctomycetota</taxon>
        <taxon>Planctomycetia</taxon>
        <taxon>Pirellulales</taxon>
        <taxon>Pirellulaceae</taxon>
        <taxon>Rubripirellula</taxon>
    </lineage>
</organism>
<reference evidence="1 2" key="1">
    <citation type="submission" date="2019-02" db="EMBL/GenBank/DDBJ databases">
        <title>Deep-cultivation of Planctomycetes and their phenomic and genomic characterization uncovers novel biology.</title>
        <authorList>
            <person name="Wiegand S."/>
            <person name="Jogler M."/>
            <person name="Boedeker C."/>
            <person name="Pinto D."/>
            <person name="Vollmers J."/>
            <person name="Rivas-Marin E."/>
            <person name="Kohn T."/>
            <person name="Peeters S.H."/>
            <person name="Heuer A."/>
            <person name="Rast P."/>
            <person name="Oberbeckmann S."/>
            <person name="Bunk B."/>
            <person name="Jeske O."/>
            <person name="Meyerdierks A."/>
            <person name="Storesund J.E."/>
            <person name="Kallscheuer N."/>
            <person name="Luecker S."/>
            <person name="Lage O.M."/>
            <person name="Pohl T."/>
            <person name="Merkel B.J."/>
            <person name="Hornburger P."/>
            <person name="Mueller R.-W."/>
            <person name="Bruemmer F."/>
            <person name="Labrenz M."/>
            <person name="Spormann A.M."/>
            <person name="Op Den Camp H."/>
            <person name="Overmann J."/>
            <person name="Amann R."/>
            <person name="Jetten M.S.M."/>
            <person name="Mascher T."/>
            <person name="Medema M.H."/>
            <person name="Devos D.P."/>
            <person name="Kaster A.-K."/>
            <person name="Ovreas L."/>
            <person name="Rohde M."/>
            <person name="Galperin M.Y."/>
            <person name="Jogler C."/>
        </authorList>
    </citation>
    <scope>NUCLEOTIDE SEQUENCE [LARGE SCALE GENOMIC DNA]</scope>
    <source>
        <strain evidence="1 2">Poly51</strain>
    </source>
</reference>
<protein>
    <recommendedName>
        <fullName evidence="3">DUF2267 domain-containing protein</fullName>
    </recommendedName>
</protein>
<dbReference type="InterPro" id="IPR021302">
    <property type="entry name" value="DUF2780_VcgC/VcgE"/>
</dbReference>
<keyword evidence="2" id="KW-1185">Reference proteome</keyword>
<evidence type="ECO:0000313" key="2">
    <source>
        <dbReference type="Proteomes" id="UP000318288"/>
    </source>
</evidence>
<dbReference type="Pfam" id="PF11075">
    <property type="entry name" value="DUF2780"/>
    <property type="match status" value="1"/>
</dbReference>
<proteinExistence type="predicted"/>
<dbReference type="RefSeq" id="WP_146454519.1">
    <property type="nucleotide sequence ID" value="NZ_SJPW01000001.1"/>
</dbReference>
<dbReference type="AlphaFoldDB" id="A0A5C6FJ35"/>
<name>A0A5C6FJ35_9BACT</name>
<comment type="caution">
    <text evidence="1">The sequence shown here is derived from an EMBL/GenBank/DDBJ whole genome shotgun (WGS) entry which is preliminary data.</text>
</comment>
<dbReference type="EMBL" id="SJPW01000001">
    <property type="protein sequence ID" value="TWU60593.1"/>
    <property type="molecule type" value="Genomic_DNA"/>
</dbReference>
<accession>A0A5C6FJ35</accession>
<evidence type="ECO:0000313" key="1">
    <source>
        <dbReference type="EMBL" id="TWU60593.1"/>
    </source>
</evidence>
<sequence length="142" mass="13714">MDELIAQLTSKLGIDESVANAATGKAMALVKQHAGDELFGKIASAIPGAVESAATGASDAGSDAASGGAGMLGKLAGMASSALGGSAGGGLELGAALTGAGLEPDKMGGFVSMIVGFLKEKAGAEVMDQVMAKFPMLKTLLG</sequence>
<gene>
    <name evidence="1" type="ORF">Poly51_08710</name>
</gene>
<dbReference type="Proteomes" id="UP000318288">
    <property type="component" value="Unassembled WGS sequence"/>
</dbReference>
<dbReference type="OrthoDB" id="289573at2"/>
<evidence type="ECO:0008006" key="3">
    <source>
        <dbReference type="Google" id="ProtNLM"/>
    </source>
</evidence>